<dbReference type="GO" id="GO:0005506">
    <property type="term" value="F:iron ion binding"/>
    <property type="evidence" value="ECO:0007669"/>
    <property type="project" value="InterPro"/>
</dbReference>
<dbReference type="InterPro" id="IPR036396">
    <property type="entry name" value="Cyt_P450_sf"/>
</dbReference>
<name>A0A8K0CXC8_IGNLU</name>
<feature type="transmembrane region" description="Helical" evidence="3">
    <location>
        <begin position="6"/>
        <end position="26"/>
    </location>
</feature>
<keyword evidence="3" id="KW-0812">Transmembrane</keyword>
<gene>
    <name evidence="4" type="ORF">ILUMI_10732</name>
</gene>
<dbReference type="Proteomes" id="UP000801492">
    <property type="component" value="Unassembled WGS sequence"/>
</dbReference>
<accession>A0A8K0CXC8</accession>
<dbReference type="AlphaFoldDB" id="A0A8K0CXC8"/>
<dbReference type="InterPro" id="IPR001128">
    <property type="entry name" value="Cyt_P450"/>
</dbReference>
<protein>
    <recommendedName>
        <fullName evidence="6">Cytochrome P450</fullName>
    </recommendedName>
</protein>
<dbReference type="GO" id="GO:0016705">
    <property type="term" value="F:oxidoreductase activity, acting on paired donors, with incorporation or reduction of molecular oxygen"/>
    <property type="evidence" value="ECO:0007669"/>
    <property type="project" value="InterPro"/>
</dbReference>
<dbReference type="GO" id="GO:0020037">
    <property type="term" value="F:heme binding"/>
    <property type="evidence" value="ECO:0007669"/>
    <property type="project" value="InterPro"/>
</dbReference>
<keyword evidence="2" id="KW-0560">Oxidoreductase</keyword>
<comment type="caution">
    <text evidence="4">The sequence shown here is derived from an EMBL/GenBank/DDBJ whole genome shotgun (WGS) entry which is preliminary data.</text>
</comment>
<dbReference type="SUPFAM" id="SSF48264">
    <property type="entry name" value="Cytochrome P450"/>
    <property type="match status" value="1"/>
</dbReference>
<keyword evidence="5" id="KW-1185">Reference proteome</keyword>
<dbReference type="Pfam" id="PF00067">
    <property type="entry name" value="p450"/>
    <property type="match status" value="1"/>
</dbReference>
<evidence type="ECO:0000256" key="3">
    <source>
        <dbReference type="SAM" id="Phobius"/>
    </source>
</evidence>
<evidence type="ECO:0000313" key="4">
    <source>
        <dbReference type="EMBL" id="KAF2895445.1"/>
    </source>
</evidence>
<keyword evidence="3" id="KW-0472">Membrane</keyword>
<sequence>MTLLLVLQLAFYFLIFLCTLWFFLYFKYEKYLKKIPGPRPIPLFGNAFQFRNLSEFLSTILRLQEQYGGMIKMKLGFRPPTLLVTDTKAFEYFLGSTKIIEKSEEYNYLHSWLGTGLLTSA</sequence>
<keyword evidence="3" id="KW-1133">Transmembrane helix</keyword>
<dbReference type="GO" id="GO:0004497">
    <property type="term" value="F:monooxygenase activity"/>
    <property type="evidence" value="ECO:0007669"/>
    <property type="project" value="UniProtKB-KW"/>
</dbReference>
<reference evidence="4" key="1">
    <citation type="submission" date="2019-08" db="EMBL/GenBank/DDBJ databases">
        <title>The genome of the North American firefly Photinus pyralis.</title>
        <authorList>
            <consortium name="Photinus pyralis genome working group"/>
            <person name="Fallon T.R."/>
            <person name="Sander Lower S.E."/>
            <person name="Weng J.-K."/>
        </authorList>
    </citation>
    <scope>NUCLEOTIDE SEQUENCE</scope>
    <source>
        <strain evidence="4">TRF0915ILg1</strain>
        <tissue evidence="4">Whole body</tissue>
    </source>
</reference>
<evidence type="ECO:0000256" key="2">
    <source>
        <dbReference type="ARBA" id="ARBA00023033"/>
    </source>
</evidence>
<proteinExistence type="inferred from homology"/>
<organism evidence="4 5">
    <name type="scientific">Ignelater luminosus</name>
    <name type="common">Cucubano</name>
    <name type="synonym">Pyrophorus luminosus</name>
    <dbReference type="NCBI Taxonomy" id="2038154"/>
    <lineage>
        <taxon>Eukaryota</taxon>
        <taxon>Metazoa</taxon>
        <taxon>Ecdysozoa</taxon>
        <taxon>Arthropoda</taxon>
        <taxon>Hexapoda</taxon>
        <taxon>Insecta</taxon>
        <taxon>Pterygota</taxon>
        <taxon>Neoptera</taxon>
        <taxon>Endopterygota</taxon>
        <taxon>Coleoptera</taxon>
        <taxon>Polyphaga</taxon>
        <taxon>Elateriformia</taxon>
        <taxon>Elateroidea</taxon>
        <taxon>Elateridae</taxon>
        <taxon>Agrypninae</taxon>
        <taxon>Pyrophorini</taxon>
        <taxon>Ignelater</taxon>
    </lineage>
</organism>
<evidence type="ECO:0000256" key="1">
    <source>
        <dbReference type="ARBA" id="ARBA00010617"/>
    </source>
</evidence>
<feature type="non-terminal residue" evidence="4">
    <location>
        <position position="121"/>
    </location>
</feature>
<evidence type="ECO:0000313" key="5">
    <source>
        <dbReference type="Proteomes" id="UP000801492"/>
    </source>
</evidence>
<keyword evidence="2" id="KW-0503">Monooxygenase</keyword>
<dbReference type="OrthoDB" id="1470350at2759"/>
<dbReference type="Gene3D" id="1.10.630.10">
    <property type="entry name" value="Cytochrome P450"/>
    <property type="match status" value="1"/>
</dbReference>
<evidence type="ECO:0008006" key="6">
    <source>
        <dbReference type="Google" id="ProtNLM"/>
    </source>
</evidence>
<comment type="similarity">
    <text evidence="1">Belongs to the cytochrome P450 family.</text>
</comment>
<dbReference type="EMBL" id="VTPC01005910">
    <property type="protein sequence ID" value="KAF2895445.1"/>
    <property type="molecule type" value="Genomic_DNA"/>
</dbReference>